<reference evidence="2" key="1">
    <citation type="submission" date="2020-11" db="EMBL/GenBank/DDBJ databases">
        <authorList>
            <consortium name="DOE Joint Genome Institute"/>
            <person name="Ahrendt S."/>
            <person name="Riley R."/>
            <person name="Andreopoulos W."/>
            <person name="Labutti K."/>
            <person name="Pangilinan J."/>
            <person name="Ruiz-Duenas F.J."/>
            <person name="Barrasa J.M."/>
            <person name="Sanchez-Garcia M."/>
            <person name="Camarero S."/>
            <person name="Miyauchi S."/>
            <person name="Serrano A."/>
            <person name="Linde D."/>
            <person name="Babiker R."/>
            <person name="Drula E."/>
            <person name="Ayuso-Fernandez I."/>
            <person name="Pacheco R."/>
            <person name="Padilla G."/>
            <person name="Ferreira P."/>
            <person name="Barriuso J."/>
            <person name="Kellner H."/>
            <person name="Castanera R."/>
            <person name="Alfaro M."/>
            <person name="Ramirez L."/>
            <person name="Pisabarro A.G."/>
            <person name="Kuo A."/>
            <person name="Tritt A."/>
            <person name="Lipzen A."/>
            <person name="He G."/>
            <person name="Yan M."/>
            <person name="Ng V."/>
            <person name="Cullen D."/>
            <person name="Martin F."/>
            <person name="Rosso M.-N."/>
            <person name="Henrissat B."/>
            <person name="Hibbett D."/>
            <person name="Martinez A.T."/>
            <person name="Grigoriev I.V."/>
        </authorList>
    </citation>
    <scope>NUCLEOTIDE SEQUENCE</scope>
    <source>
        <strain evidence="2">MF-IS2</strain>
    </source>
</reference>
<evidence type="ECO:0000313" key="2">
    <source>
        <dbReference type="EMBL" id="KAF9440679.1"/>
    </source>
</evidence>
<feature type="region of interest" description="Disordered" evidence="1">
    <location>
        <begin position="27"/>
        <end position="47"/>
    </location>
</feature>
<dbReference type="EMBL" id="MU152337">
    <property type="protein sequence ID" value="KAF9440679.1"/>
    <property type="molecule type" value="Genomic_DNA"/>
</dbReference>
<gene>
    <name evidence="2" type="ORF">P691DRAFT_780026</name>
</gene>
<organism evidence="2 3">
    <name type="scientific">Macrolepiota fuliginosa MF-IS2</name>
    <dbReference type="NCBI Taxonomy" id="1400762"/>
    <lineage>
        <taxon>Eukaryota</taxon>
        <taxon>Fungi</taxon>
        <taxon>Dikarya</taxon>
        <taxon>Basidiomycota</taxon>
        <taxon>Agaricomycotina</taxon>
        <taxon>Agaricomycetes</taxon>
        <taxon>Agaricomycetidae</taxon>
        <taxon>Agaricales</taxon>
        <taxon>Agaricineae</taxon>
        <taxon>Agaricaceae</taxon>
        <taxon>Macrolepiota</taxon>
    </lineage>
</organism>
<dbReference type="Proteomes" id="UP000807342">
    <property type="component" value="Unassembled WGS sequence"/>
</dbReference>
<accession>A0A9P6BWE9</accession>
<sequence length="75" mass="8143">MSPMSTNDANSTGNHVVTGDLMTYDPIETATNCPPAPRLAPIELPEDDDVANPEIVVRSGKGDIIVEDLLMREEY</sequence>
<evidence type="ECO:0000256" key="1">
    <source>
        <dbReference type="SAM" id="MobiDB-lite"/>
    </source>
</evidence>
<dbReference type="AlphaFoldDB" id="A0A9P6BWE9"/>
<proteinExistence type="predicted"/>
<keyword evidence="3" id="KW-1185">Reference proteome</keyword>
<evidence type="ECO:0000313" key="3">
    <source>
        <dbReference type="Proteomes" id="UP000807342"/>
    </source>
</evidence>
<comment type="caution">
    <text evidence="2">The sequence shown here is derived from an EMBL/GenBank/DDBJ whole genome shotgun (WGS) entry which is preliminary data.</text>
</comment>
<protein>
    <submittedName>
        <fullName evidence="2">Uncharacterized protein</fullName>
    </submittedName>
</protein>
<name>A0A9P6BWE9_9AGAR</name>